<proteinExistence type="predicted"/>
<protein>
    <submittedName>
        <fullName evidence="2">Uncharacterized protein</fullName>
    </submittedName>
</protein>
<evidence type="ECO:0000313" key="3">
    <source>
        <dbReference type="Proteomes" id="UP000566819"/>
    </source>
</evidence>
<name>A0A8H4RJ49_9HELO</name>
<sequence>MASSRLVEEAELTTPADPPSFLPKGGDLETLDTVDVSKNPAPDAIVINPESDHIDTPRGKRLRSSVHQIVPGTVLDGRDFTLINVTKFGEVSNELVTSKSLLEGSGGTLLIPANVTKPPIGPQNLAASGNSDPTRLKIGPGPLSSLGQGLITAVSWTNTSGTPIQSFSTT</sequence>
<organism evidence="2 3">
    <name type="scientific">Cudoniella acicularis</name>
    <dbReference type="NCBI Taxonomy" id="354080"/>
    <lineage>
        <taxon>Eukaryota</taxon>
        <taxon>Fungi</taxon>
        <taxon>Dikarya</taxon>
        <taxon>Ascomycota</taxon>
        <taxon>Pezizomycotina</taxon>
        <taxon>Leotiomycetes</taxon>
        <taxon>Helotiales</taxon>
        <taxon>Tricladiaceae</taxon>
        <taxon>Cudoniella</taxon>
    </lineage>
</organism>
<feature type="region of interest" description="Disordered" evidence="1">
    <location>
        <begin position="1"/>
        <end position="35"/>
    </location>
</feature>
<evidence type="ECO:0000256" key="1">
    <source>
        <dbReference type="SAM" id="MobiDB-lite"/>
    </source>
</evidence>
<comment type="caution">
    <text evidence="2">The sequence shown here is derived from an EMBL/GenBank/DDBJ whole genome shotgun (WGS) entry which is preliminary data.</text>
</comment>
<dbReference type="Proteomes" id="UP000566819">
    <property type="component" value="Unassembled WGS sequence"/>
</dbReference>
<reference evidence="2 3" key="1">
    <citation type="submission" date="2020-03" db="EMBL/GenBank/DDBJ databases">
        <title>Draft Genome Sequence of Cudoniella acicularis.</title>
        <authorList>
            <person name="Buettner E."/>
            <person name="Kellner H."/>
        </authorList>
    </citation>
    <scope>NUCLEOTIDE SEQUENCE [LARGE SCALE GENOMIC DNA]</scope>
    <source>
        <strain evidence="2 3">DSM 108380</strain>
    </source>
</reference>
<accession>A0A8H4RJ49</accession>
<dbReference type="AlphaFoldDB" id="A0A8H4RJ49"/>
<keyword evidence="3" id="KW-1185">Reference proteome</keyword>
<dbReference type="EMBL" id="JAAMPI010000533">
    <property type="protein sequence ID" value="KAF4630608.1"/>
    <property type="molecule type" value="Genomic_DNA"/>
</dbReference>
<evidence type="ECO:0000313" key="2">
    <source>
        <dbReference type="EMBL" id="KAF4630608.1"/>
    </source>
</evidence>
<gene>
    <name evidence="2" type="ORF">G7Y89_g7536</name>
</gene>